<dbReference type="PROSITE" id="PS50089">
    <property type="entry name" value="ZF_RING_2"/>
    <property type="match status" value="1"/>
</dbReference>
<evidence type="ECO:0000259" key="7">
    <source>
        <dbReference type="PROSITE" id="PS50089"/>
    </source>
</evidence>
<accession>A0A7N0ZSI7</accession>
<dbReference type="Gene3D" id="3.30.40.10">
    <property type="entry name" value="Zinc/RING finger domain, C3HC4 (zinc finger)"/>
    <property type="match status" value="1"/>
</dbReference>
<dbReference type="Gramene" id="Kaladp0024s0887.1.v1.1">
    <property type="protein sequence ID" value="Kaladp0024s0887.1.v1.1.CDS.1"/>
    <property type="gene ID" value="Kaladp0024s0887.v1.1"/>
</dbReference>
<dbReference type="SUPFAM" id="SSF57850">
    <property type="entry name" value="RING/U-box"/>
    <property type="match status" value="1"/>
</dbReference>
<dbReference type="SMART" id="SM00744">
    <property type="entry name" value="RINGv"/>
    <property type="match status" value="1"/>
</dbReference>
<dbReference type="InterPro" id="IPR013083">
    <property type="entry name" value="Znf_RING/FYVE/PHD"/>
</dbReference>
<name>A0A7N0ZSI7_KALFE</name>
<dbReference type="GO" id="GO:0008270">
    <property type="term" value="F:zinc ion binding"/>
    <property type="evidence" value="ECO:0007669"/>
    <property type="project" value="UniProtKB-KW"/>
</dbReference>
<dbReference type="Pfam" id="PF13639">
    <property type="entry name" value="zf-RING_2"/>
    <property type="match status" value="1"/>
</dbReference>
<protein>
    <recommendedName>
        <fullName evidence="2">RING-type E3 ubiquitin transferase</fullName>
        <ecNumber evidence="2">2.3.2.27</ecNumber>
    </recommendedName>
</protein>
<dbReference type="EC" id="2.3.2.27" evidence="2"/>
<evidence type="ECO:0000256" key="1">
    <source>
        <dbReference type="ARBA" id="ARBA00000900"/>
    </source>
</evidence>
<dbReference type="InterPro" id="IPR011016">
    <property type="entry name" value="Znf_RING-CH"/>
</dbReference>
<keyword evidence="5" id="KW-0862">Zinc</keyword>
<dbReference type="AlphaFoldDB" id="A0A7N0ZSI7"/>
<dbReference type="OMA" id="MLVEMDI"/>
<organism evidence="8 9">
    <name type="scientific">Kalanchoe fedtschenkoi</name>
    <name type="common">Lavender scallops</name>
    <name type="synonym">South American air plant</name>
    <dbReference type="NCBI Taxonomy" id="63787"/>
    <lineage>
        <taxon>Eukaryota</taxon>
        <taxon>Viridiplantae</taxon>
        <taxon>Streptophyta</taxon>
        <taxon>Embryophyta</taxon>
        <taxon>Tracheophyta</taxon>
        <taxon>Spermatophyta</taxon>
        <taxon>Magnoliopsida</taxon>
        <taxon>eudicotyledons</taxon>
        <taxon>Gunneridae</taxon>
        <taxon>Pentapetalae</taxon>
        <taxon>Saxifragales</taxon>
        <taxon>Crassulaceae</taxon>
        <taxon>Kalanchoe</taxon>
    </lineage>
</organism>
<dbReference type="Proteomes" id="UP000594263">
    <property type="component" value="Unplaced"/>
</dbReference>
<evidence type="ECO:0000256" key="4">
    <source>
        <dbReference type="ARBA" id="ARBA00022771"/>
    </source>
</evidence>
<keyword evidence="3" id="KW-0479">Metal-binding</keyword>
<evidence type="ECO:0000313" key="9">
    <source>
        <dbReference type="Proteomes" id="UP000594263"/>
    </source>
</evidence>
<dbReference type="InterPro" id="IPR001841">
    <property type="entry name" value="Znf_RING"/>
</dbReference>
<sequence length="213" mass="23988">MAALTVDHQLPDGNYCFSVRQSQQSYLHPEVDEWIHTTVKMNLWKMSAGESGAYELVGIRECLVCEDEVAAEQQEELTSTLKTHLTRLGIVTEQDQLDAIHIVMGYMRTVDVFATAGMLVEMDIFEPYSYRNMQIGEEAGTTEVRAAPASEAAIAALDKVEVEEGACAICLEENKERFSRTPCKHVFHTKCVEKWLRISSSCPMCRYAMPVQK</sequence>
<evidence type="ECO:0000256" key="2">
    <source>
        <dbReference type="ARBA" id="ARBA00012483"/>
    </source>
</evidence>
<evidence type="ECO:0000256" key="5">
    <source>
        <dbReference type="ARBA" id="ARBA00022833"/>
    </source>
</evidence>
<feature type="domain" description="RING-type" evidence="7">
    <location>
        <begin position="167"/>
        <end position="206"/>
    </location>
</feature>
<dbReference type="EnsemblPlants" id="Kaladp0024s0887.1.v1.1">
    <property type="protein sequence ID" value="Kaladp0024s0887.1.v1.1.CDS.1"/>
    <property type="gene ID" value="Kaladp0024s0887.v1.1"/>
</dbReference>
<evidence type="ECO:0000256" key="3">
    <source>
        <dbReference type="ARBA" id="ARBA00022723"/>
    </source>
</evidence>
<dbReference type="GO" id="GO:0005737">
    <property type="term" value="C:cytoplasm"/>
    <property type="evidence" value="ECO:0007669"/>
    <property type="project" value="TreeGrafter"/>
</dbReference>
<dbReference type="PANTHER" id="PTHR15710:SF217">
    <property type="entry name" value="E3 UBIQUITIN-PROTEIN LIGASE RDUF2"/>
    <property type="match status" value="1"/>
</dbReference>
<dbReference type="GO" id="GO:0061630">
    <property type="term" value="F:ubiquitin protein ligase activity"/>
    <property type="evidence" value="ECO:0007669"/>
    <property type="project" value="UniProtKB-EC"/>
</dbReference>
<dbReference type="GO" id="GO:0016567">
    <property type="term" value="P:protein ubiquitination"/>
    <property type="evidence" value="ECO:0007669"/>
    <property type="project" value="TreeGrafter"/>
</dbReference>
<comment type="catalytic activity">
    <reaction evidence="1">
        <text>S-ubiquitinyl-[E2 ubiquitin-conjugating enzyme]-L-cysteine + [acceptor protein]-L-lysine = [E2 ubiquitin-conjugating enzyme]-L-cysteine + N(6)-ubiquitinyl-[acceptor protein]-L-lysine.</text>
        <dbReference type="EC" id="2.3.2.27"/>
    </reaction>
</comment>
<dbReference type="SMART" id="SM00184">
    <property type="entry name" value="RING"/>
    <property type="match status" value="1"/>
</dbReference>
<proteinExistence type="predicted"/>
<reference evidence="8" key="1">
    <citation type="submission" date="2021-01" db="UniProtKB">
        <authorList>
            <consortium name="EnsemblPlants"/>
        </authorList>
    </citation>
    <scope>IDENTIFICATION</scope>
</reference>
<evidence type="ECO:0000256" key="6">
    <source>
        <dbReference type="PROSITE-ProRule" id="PRU00175"/>
    </source>
</evidence>
<keyword evidence="9" id="KW-1185">Reference proteome</keyword>
<evidence type="ECO:0000313" key="8">
    <source>
        <dbReference type="EnsemblPlants" id="Kaladp0024s0887.1.v1.1.CDS.1"/>
    </source>
</evidence>
<keyword evidence="4 6" id="KW-0863">Zinc-finger</keyword>
<dbReference type="PANTHER" id="PTHR15710">
    <property type="entry name" value="E3 UBIQUITIN-PROTEIN LIGASE PRAJA"/>
    <property type="match status" value="1"/>
</dbReference>